<evidence type="ECO:0000313" key="3">
    <source>
        <dbReference type="EMBL" id="HGQ17811.1"/>
    </source>
</evidence>
<name>A0A7J3JPB4_9CREN</name>
<feature type="coiled-coil region" evidence="1">
    <location>
        <begin position="623"/>
        <end position="650"/>
    </location>
</feature>
<dbReference type="AlphaFoldDB" id="A0A7J3JPB4"/>
<gene>
    <name evidence="3" type="ORF">ENU30_02355</name>
</gene>
<proteinExistence type="predicted"/>
<reference evidence="3" key="1">
    <citation type="journal article" date="2020" name="mSystems">
        <title>Genome- and Community-Level Interaction Insights into Carbon Utilization and Element Cycling Functions of Hydrothermarchaeota in Hydrothermal Sediment.</title>
        <authorList>
            <person name="Zhou Z."/>
            <person name="Liu Y."/>
            <person name="Xu W."/>
            <person name="Pan J."/>
            <person name="Luo Z.H."/>
            <person name="Li M."/>
        </authorList>
    </citation>
    <scope>NUCLEOTIDE SEQUENCE [LARGE SCALE GENOMIC DNA]</scope>
    <source>
        <strain evidence="3">SpSt-657</strain>
    </source>
</reference>
<protein>
    <submittedName>
        <fullName evidence="3">Uncharacterized protein</fullName>
    </submittedName>
</protein>
<feature type="transmembrane region" description="Helical" evidence="2">
    <location>
        <begin position="660"/>
        <end position="681"/>
    </location>
</feature>
<dbReference type="Gene3D" id="2.60.420.10">
    <property type="entry name" value="Maltose phosphorylase, domain 3"/>
    <property type="match status" value="1"/>
</dbReference>
<keyword evidence="2" id="KW-0472">Membrane</keyword>
<comment type="caution">
    <text evidence="3">The sequence shown here is derived from an EMBL/GenBank/DDBJ whole genome shotgun (WGS) entry which is preliminary data.</text>
</comment>
<sequence length="690" mass="77047">MKRLGITCLLLLLTISTSVPIQLMGSSHSNIYAATFYGSGYSVFLGDVDTMFREGKLFGVRVSEGRLSEVVIATQHSISRITLEEELVPSISMDRALYEFSGYSLKVSIDPSVSLQTAVLQGHKILLHTLCLHSSFTLILTFFNGSAIRIDEANSSRLKPIIIAFRDTFLTLALHNASATVEVEVTEDGTRVLMRSHYSCLSLVGFAVDSLSEVLDVLGRLSLEKCYEYLEESRYIYSVYISMFPVIESSIKQLSDLYYNALYNRLNTMLYPHIYGLPAFDTLIAYWMSIDMVLPFNTTIARIVAQAVLNRMRPTTLREAFIYLELAKFIGDRDRIVEICSTVPHMAMVGGEAPDLFIIDRVEGMCGEEMYSQSASPDTVGLSMVDMLALSRLEPVKIVRPVTLRDIKPTNPWGCLAFAEALRLDKPYVHEVLSAFPLTVLSYPCIDYAVLKSIAGIDIADNELRLKPSIPKMLDELGMRISIRGREVVIKYSGWGNRIKSIKLNGVYIDINSIPLDSLPHGTSTITIEMDSPAPIALEVTVLYNGVALEGRPIYMDVIGLGMRYSITSITDNMGRAVFTVPPDSLITILINSTEIGLVQLRTRVGEGDREIVIDLARDFSGSKELIERVSYLERRLQQLEYEVRRETLQPPSYVDKTNILFSSLSLLVSIVAIALAVTEIRKVMHGEKR</sequence>
<dbReference type="EMBL" id="DTBZ01000057">
    <property type="protein sequence ID" value="HGQ17811.1"/>
    <property type="molecule type" value="Genomic_DNA"/>
</dbReference>
<evidence type="ECO:0000256" key="1">
    <source>
        <dbReference type="SAM" id="Coils"/>
    </source>
</evidence>
<accession>A0A7J3JPB4</accession>
<evidence type="ECO:0000256" key="2">
    <source>
        <dbReference type="SAM" id="Phobius"/>
    </source>
</evidence>
<keyword evidence="2" id="KW-0812">Transmembrane</keyword>
<keyword evidence="1" id="KW-0175">Coiled coil</keyword>
<keyword evidence="2" id="KW-1133">Transmembrane helix</keyword>
<organism evidence="3">
    <name type="scientific">Ignisphaera aggregans</name>
    <dbReference type="NCBI Taxonomy" id="334771"/>
    <lineage>
        <taxon>Archaea</taxon>
        <taxon>Thermoproteota</taxon>
        <taxon>Thermoprotei</taxon>
        <taxon>Desulfurococcales</taxon>
        <taxon>Desulfurococcaceae</taxon>
        <taxon>Ignisphaera</taxon>
    </lineage>
</organism>